<dbReference type="AlphaFoldDB" id="A0YB68"/>
<gene>
    <name evidence="2" type="ORF">GP2143_05090</name>
</gene>
<accession>A0YB68</accession>
<evidence type="ECO:0000256" key="1">
    <source>
        <dbReference type="SAM" id="Phobius"/>
    </source>
</evidence>
<keyword evidence="1" id="KW-0812">Transmembrane</keyword>
<dbReference type="eggNOG" id="COG3198">
    <property type="taxonomic scope" value="Bacteria"/>
</dbReference>
<dbReference type="InterPro" id="IPR008620">
    <property type="entry name" value="FixH"/>
</dbReference>
<keyword evidence="1" id="KW-0472">Membrane</keyword>
<name>A0YB68_9GAMM</name>
<evidence type="ECO:0000313" key="2">
    <source>
        <dbReference type="EMBL" id="EAW31798.1"/>
    </source>
</evidence>
<dbReference type="OrthoDB" id="5295180at2"/>
<evidence type="ECO:0008006" key="4">
    <source>
        <dbReference type="Google" id="ProtNLM"/>
    </source>
</evidence>
<organism evidence="2 3">
    <name type="scientific">marine gamma proteobacterium HTCC2143</name>
    <dbReference type="NCBI Taxonomy" id="247633"/>
    <lineage>
        <taxon>Bacteria</taxon>
        <taxon>Pseudomonadati</taxon>
        <taxon>Pseudomonadota</taxon>
        <taxon>Gammaproteobacteria</taxon>
        <taxon>Cellvibrionales</taxon>
        <taxon>Spongiibacteraceae</taxon>
        <taxon>BD1-7 clade</taxon>
    </lineage>
</organism>
<dbReference type="Pfam" id="PF05751">
    <property type="entry name" value="FixH"/>
    <property type="match status" value="1"/>
</dbReference>
<reference evidence="2 3" key="1">
    <citation type="journal article" date="2010" name="J. Bacteriol.">
        <title>Genome sequence of the oligotrophic marine Gammaproteobacterium HTCC2143, isolated from the Oregon Coast.</title>
        <authorList>
            <person name="Oh H.M."/>
            <person name="Kang I."/>
            <person name="Ferriera S."/>
            <person name="Giovannoni S.J."/>
            <person name="Cho J.C."/>
        </authorList>
    </citation>
    <scope>NUCLEOTIDE SEQUENCE [LARGE SCALE GENOMIC DNA]</scope>
    <source>
        <strain evidence="2 3">HTCC2143</strain>
    </source>
</reference>
<comment type="caution">
    <text evidence="2">The sequence shown here is derived from an EMBL/GenBank/DDBJ whole genome shotgun (WGS) entry which is preliminary data.</text>
</comment>
<keyword evidence="3" id="KW-1185">Reference proteome</keyword>
<dbReference type="EMBL" id="AAVT01000002">
    <property type="protein sequence ID" value="EAW31798.1"/>
    <property type="molecule type" value="Genomic_DNA"/>
</dbReference>
<dbReference type="Proteomes" id="UP000004931">
    <property type="component" value="Unassembled WGS sequence"/>
</dbReference>
<evidence type="ECO:0000313" key="3">
    <source>
        <dbReference type="Proteomes" id="UP000004931"/>
    </source>
</evidence>
<proteinExistence type="predicted"/>
<dbReference type="STRING" id="247633.GP2143_05090"/>
<protein>
    <recommendedName>
        <fullName evidence="4">Nitrogen fixation protein FixH</fullName>
    </recommendedName>
</protein>
<keyword evidence="1" id="KW-1133">Transmembrane helix</keyword>
<feature type="transmembrane region" description="Helical" evidence="1">
    <location>
        <begin position="14"/>
        <end position="40"/>
    </location>
</feature>
<sequence length="167" mass="18622">MTAEPLVLKAKRNYWPVLLIAIPFAAVIFGIFMVTVALWFPDDLVVDDYYKDGMAINQNIDKQLLATELGVKASLVLLSPERVVFKIENVIDNTVQLALRHVTDSDRDQVIMLQAGATNEYAADGQTLGMLNDKGVWYLELSGQDERWKVGRRIETPVADLEINSGG</sequence>